<accession>A0ABN1U6Z1</accession>
<dbReference type="InterPro" id="IPR005650">
    <property type="entry name" value="BlaI_family"/>
</dbReference>
<dbReference type="SUPFAM" id="SSF46785">
    <property type="entry name" value="Winged helix' DNA-binding domain"/>
    <property type="match status" value="1"/>
</dbReference>
<dbReference type="Pfam" id="PF03965">
    <property type="entry name" value="Penicillinase_R"/>
    <property type="match status" value="1"/>
</dbReference>
<dbReference type="InterPro" id="IPR036388">
    <property type="entry name" value="WH-like_DNA-bd_sf"/>
</dbReference>
<evidence type="ECO:0000256" key="1">
    <source>
        <dbReference type="ARBA" id="ARBA00011046"/>
    </source>
</evidence>
<protein>
    <submittedName>
        <fullName evidence="5">BlaI/MecI/CopY family transcriptional regulator</fullName>
    </submittedName>
</protein>
<evidence type="ECO:0000313" key="5">
    <source>
        <dbReference type="EMBL" id="GAA1124181.1"/>
    </source>
</evidence>
<organism evidence="5 6">
    <name type="scientific">Kitasatospora arboriphila</name>
    <dbReference type="NCBI Taxonomy" id="258052"/>
    <lineage>
        <taxon>Bacteria</taxon>
        <taxon>Bacillati</taxon>
        <taxon>Actinomycetota</taxon>
        <taxon>Actinomycetes</taxon>
        <taxon>Kitasatosporales</taxon>
        <taxon>Streptomycetaceae</taxon>
        <taxon>Kitasatospora</taxon>
    </lineage>
</organism>
<sequence>MSDAAATRRPHGQLESDVLAVLWEADRPLSPGEVNDALGSALARTTVTTILTRLHEKDLVHRERAGRGYVYAAAQDASGMVASRMHTELSKGADRDSVLRHFVSALGPGDEALLRSLLADAGGTPERA</sequence>
<reference evidence="5 6" key="1">
    <citation type="journal article" date="2019" name="Int. J. Syst. Evol. Microbiol.">
        <title>The Global Catalogue of Microorganisms (GCM) 10K type strain sequencing project: providing services to taxonomists for standard genome sequencing and annotation.</title>
        <authorList>
            <consortium name="The Broad Institute Genomics Platform"/>
            <consortium name="The Broad Institute Genome Sequencing Center for Infectious Disease"/>
            <person name="Wu L."/>
            <person name="Ma J."/>
        </authorList>
    </citation>
    <scope>NUCLEOTIDE SEQUENCE [LARGE SCALE GENOMIC DNA]</scope>
    <source>
        <strain evidence="5 6">JCM 13002</strain>
    </source>
</reference>
<dbReference type="InterPro" id="IPR036390">
    <property type="entry name" value="WH_DNA-bd_sf"/>
</dbReference>
<evidence type="ECO:0000256" key="4">
    <source>
        <dbReference type="ARBA" id="ARBA00023163"/>
    </source>
</evidence>
<evidence type="ECO:0000256" key="2">
    <source>
        <dbReference type="ARBA" id="ARBA00023015"/>
    </source>
</evidence>
<proteinExistence type="inferred from homology"/>
<dbReference type="RefSeq" id="WP_344628152.1">
    <property type="nucleotide sequence ID" value="NZ_BAAALD010000143.1"/>
</dbReference>
<gene>
    <name evidence="5" type="ORF">GCM10009663_74000</name>
</gene>
<dbReference type="EMBL" id="BAAALD010000143">
    <property type="protein sequence ID" value="GAA1124181.1"/>
    <property type="molecule type" value="Genomic_DNA"/>
</dbReference>
<keyword evidence="6" id="KW-1185">Reference proteome</keyword>
<keyword evidence="4" id="KW-0804">Transcription</keyword>
<comment type="caution">
    <text evidence="5">The sequence shown here is derived from an EMBL/GenBank/DDBJ whole genome shotgun (WGS) entry which is preliminary data.</text>
</comment>
<comment type="similarity">
    <text evidence="1">Belongs to the BlaI transcriptional regulatory family.</text>
</comment>
<name>A0ABN1U6Z1_9ACTN</name>
<dbReference type="Gene3D" id="1.10.10.10">
    <property type="entry name" value="Winged helix-like DNA-binding domain superfamily/Winged helix DNA-binding domain"/>
    <property type="match status" value="1"/>
</dbReference>
<keyword evidence="2" id="KW-0805">Transcription regulation</keyword>
<evidence type="ECO:0000313" key="6">
    <source>
        <dbReference type="Proteomes" id="UP001499987"/>
    </source>
</evidence>
<evidence type="ECO:0000256" key="3">
    <source>
        <dbReference type="ARBA" id="ARBA00023125"/>
    </source>
</evidence>
<keyword evidence="3" id="KW-0238">DNA-binding</keyword>
<dbReference type="Proteomes" id="UP001499987">
    <property type="component" value="Unassembled WGS sequence"/>
</dbReference>